<dbReference type="RefSeq" id="WP_324277022.1">
    <property type="nucleotide sequence ID" value="NZ_CP141261.1"/>
</dbReference>
<feature type="domain" description="TPM" evidence="2">
    <location>
        <begin position="35"/>
        <end position="148"/>
    </location>
</feature>
<feature type="chain" id="PRO_5045624047" evidence="1">
    <location>
        <begin position="25"/>
        <end position="209"/>
    </location>
</feature>
<dbReference type="EMBL" id="CP141261">
    <property type="protein sequence ID" value="WRL65704.1"/>
    <property type="molecule type" value="Genomic_DNA"/>
</dbReference>
<protein>
    <submittedName>
        <fullName evidence="3">TPM domain-containing protein</fullName>
    </submittedName>
</protein>
<keyword evidence="4" id="KW-1185">Reference proteome</keyword>
<feature type="signal peptide" evidence="1">
    <location>
        <begin position="1"/>
        <end position="24"/>
    </location>
</feature>
<name>A0ABZ1B8K1_9ACTN</name>
<dbReference type="Gene3D" id="3.10.310.50">
    <property type="match status" value="1"/>
</dbReference>
<keyword evidence="1" id="KW-0732">Signal</keyword>
<sequence length="209" mass="21477">MHRVLAVLAGFVVLLLTGTGPAVAEPPFAVDALLTDPNGALGAQAAEVESALEAVRDETGGSLHVVLVSTFEEAGTDWAEQVATQSDLGSSYLLFAMAVDDNGYQWWLGDTFPYDVTEVDQLITAAAQPQVLNGHWSGAVTALADGLRTGDIPEASDGAGSTSWSGATTSAIVGGALLVLLAAHQLSRRSQSRQAQASSDAAEVQDPTG</sequence>
<evidence type="ECO:0000259" key="2">
    <source>
        <dbReference type="Pfam" id="PF04536"/>
    </source>
</evidence>
<dbReference type="Proteomes" id="UP001324287">
    <property type="component" value="Chromosome"/>
</dbReference>
<dbReference type="Pfam" id="PF04536">
    <property type="entry name" value="TPM_phosphatase"/>
    <property type="match status" value="1"/>
</dbReference>
<evidence type="ECO:0000256" key="1">
    <source>
        <dbReference type="SAM" id="SignalP"/>
    </source>
</evidence>
<evidence type="ECO:0000313" key="4">
    <source>
        <dbReference type="Proteomes" id="UP001324287"/>
    </source>
</evidence>
<dbReference type="InterPro" id="IPR007621">
    <property type="entry name" value="TPM_dom"/>
</dbReference>
<proteinExistence type="predicted"/>
<reference evidence="3 4" key="1">
    <citation type="submission" date="2023-12" db="EMBL/GenBank/DDBJ databases">
        <title>Blastococcus brunescens sp. nov., an actonobacterium isolated from sandstone collected in sahara desert.</title>
        <authorList>
            <person name="Gtari M."/>
            <person name="Ghodhbane F."/>
        </authorList>
    </citation>
    <scope>NUCLEOTIDE SEQUENCE [LARGE SCALE GENOMIC DNA]</scope>
    <source>
        <strain evidence="3 4">BMG 8361</strain>
    </source>
</reference>
<accession>A0ABZ1B8K1</accession>
<organism evidence="3 4">
    <name type="scientific">Blastococcus brunescens</name>
    <dbReference type="NCBI Taxonomy" id="1564165"/>
    <lineage>
        <taxon>Bacteria</taxon>
        <taxon>Bacillati</taxon>
        <taxon>Actinomycetota</taxon>
        <taxon>Actinomycetes</taxon>
        <taxon>Geodermatophilales</taxon>
        <taxon>Geodermatophilaceae</taxon>
        <taxon>Blastococcus</taxon>
    </lineage>
</organism>
<evidence type="ECO:0000313" key="3">
    <source>
        <dbReference type="EMBL" id="WRL65704.1"/>
    </source>
</evidence>
<gene>
    <name evidence="3" type="ORF">U6N30_09035</name>
</gene>